<keyword evidence="3" id="KW-1185">Reference proteome</keyword>
<evidence type="ECO:0000259" key="1">
    <source>
        <dbReference type="Pfam" id="PF07859"/>
    </source>
</evidence>
<dbReference type="SUPFAM" id="SSF53474">
    <property type="entry name" value="alpha/beta-Hydrolases"/>
    <property type="match status" value="1"/>
</dbReference>
<sequence>MPQFTLCPIAARRAAALVEPASALAVLDPVVRSFLDRWDERPAELLGAEPTTAGVARLAPDCVLVRPADASGPLPLFLYLPGTSEHAGLRTSALQTLAAQAGIAVLEIAVPFDVTPADLQATIDDRVAAVSDLTDRPDRIAIGGDGLGAARALNLALHGGEYRLLVMATPVLGSPVESRADAWMPCRRAAGLAAASEVIDPTHLAAGSANLPPVLMLTAEADPFRESAEATAHTLLRQDVEVSAVRFLGTIHDFTWLPPLSDASASMEACQLIAGALRQRLHAPTWQQAG</sequence>
<dbReference type="Gene3D" id="3.40.50.1820">
    <property type="entry name" value="alpha/beta hydrolase"/>
    <property type="match status" value="1"/>
</dbReference>
<dbReference type="GO" id="GO:0016787">
    <property type="term" value="F:hydrolase activity"/>
    <property type="evidence" value="ECO:0007669"/>
    <property type="project" value="UniProtKB-KW"/>
</dbReference>
<dbReference type="EMBL" id="NBBJ01000003">
    <property type="protein sequence ID" value="OWK29962.1"/>
    <property type="molecule type" value="Genomic_DNA"/>
</dbReference>
<dbReference type="Pfam" id="PF07859">
    <property type="entry name" value="Abhydrolase_3"/>
    <property type="match status" value="1"/>
</dbReference>
<reference evidence="2 3" key="1">
    <citation type="submission" date="2017-03" db="EMBL/GenBank/DDBJ databases">
        <title>Genome sequence of Sphingomonas mucosissima DSM 17494.</title>
        <authorList>
            <person name="Poehlein A."/>
            <person name="Wuebbeler J.H."/>
            <person name="Steinbuechel A."/>
            <person name="Daniel R."/>
        </authorList>
    </citation>
    <scope>NUCLEOTIDE SEQUENCE [LARGE SCALE GENOMIC DNA]</scope>
    <source>
        <strain evidence="2 3">DSM 17494</strain>
    </source>
</reference>
<name>A0A245ZJN4_9SPHN</name>
<protein>
    <submittedName>
        <fullName evidence="2">Alpha/beta hydrolase fold protein</fullName>
    </submittedName>
</protein>
<comment type="caution">
    <text evidence="2">The sequence shown here is derived from an EMBL/GenBank/DDBJ whole genome shotgun (WGS) entry which is preliminary data.</text>
</comment>
<feature type="domain" description="Alpha/beta hydrolase fold-3" evidence="1">
    <location>
        <begin position="92"/>
        <end position="255"/>
    </location>
</feature>
<dbReference type="InterPro" id="IPR013094">
    <property type="entry name" value="AB_hydrolase_3"/>
</dbReference>
<dbReference type="AlphaFoldDB" id="A0A245ZJN4"/>
<evidence type="ECO:0000313" key="2">
    <source>
        <dbReference type="EMBL" id="OWK29962.1"/>
    </source>
</evidence>
<dbReference type="InterPro" id="IPR029058">
    <property type="entry name" value="AB_hydrolase_fold"/>
</dbReference>
<gene>
    <name evidence="2" type="ORF">SPMU_23840</name>
</gene>
<proteinExistence type="predicted"/>
<evidence type="ECO:0000313" key="3">
    <source>
        <dbReference type="Proteomes" id="UP000197783"/>
    </source>
</evidence>
<dbReference type="RefSeq" id="WP_169715708.1">
    <property type="nucleotide sequence ID" value="NZ_NBBJ01000003.1"/>
</dbReference>
<dbReference type="Proteomes" id="UP000197783">
    <property type="component" value="Unassembled WGS sequence"/>
</dbReference>
<keyword evidence="2" id="KW-0378">Hydrolase</keyword>
<organism evidence="2 3">
    <name type="scientific">Sphingomonas mucosissima</name>
    <dbReference type="NCBI Taxonomy" id="370959"/>
    <lineage>
        <taxon>Bacteria</taxon>
        <taxon>Pseudomonadati</taxon>
        <taxon>Pseudomonadota</taxon>
        <taxon>Alphaproteobacteria</taxon>
        <taxon>Sphingomonadales</taxon>
        <taxon>Sphingomonadaceae</taxon>
        <taxon>Sphingomonas</taxon>
    </lineage>
</organism>
<accession>A0A245ZJN4</accession>